<dbReference type="EMBL" id="UOEK01000038">
    <property type="protein sequence ID" value="VAV93077.1"/>
    <property type="molecule type" value="Genomic_DNA"/>
</dbReference>
<dbReference type="InterPro" id="IPR005031">
    <property type="entry name" value="COQ10_START"/>
</dbReference>
<dbReference type="PANTHER" id="PTHR39683">
    <property type="entry name" value="CONSERVED PROTEIN TB16.3"/>
    <property type="match status" value="1"/>
</dbReference>
<name>A0A3B0RM05_9ZZZZ</name>
<dbReference type="AlphaFoldDB" id="A0A3B0RM05"/>
<feature type="domain" description="Coenzyme Q-binding protein COQ10 START" evidence="1">
    <location>
        <begin position="12"/>
        <end position="139"/>
    </location>
</feature>
<sequence length="146" mass="16229">MAVEGTVQSIEISAPPDRVFEVATDVGSYPDWVSGVKSVDILEEFEDGLPSRVEFVADAMIKEISYTLQYSFESDRKFSWVAEPGVDIRLLEGSYAFTELEDGSTEVLYALRVDPAFTVPGFLRRQAEKQIVSSALRGLKKRAEIA</sequence>
<evidence type="ECO:0000313" key="2">
    <source>
        <dbReference type="EMBL" id="VAV93077.1"/>
    </source>
</evidence>
<accession>A0A3B0RM05</accession>
<gene>
    <name evidence="2" type="ORF">MNBD_ACTINO02-2726</name>
</gene>
<dbReference type="Pfam" id="PF03364">
    <property type="entry name" value="Polyketide_cyc"/>
    <property type="match status" value="1"/>
</dbReference>
<organism evidence="2">
    <name type="scientific">hydrothermal vent metagenome</name>
    <dbReference type="NCBI Taxonomy" id="652676"/>
    <lineage>
        <taxon>unclassified sequences</taxon>
        <taxon>metagenomes</taxon>
        <taxon>ecological metagenomes</taxon>
    </lineage>
</organism>
<dbReference type="PANTHER" id="PTHR39683:SF4">
    <property type="entry name" value="COENZYME Q-BINDING PROTEIN COQ10 START DOMAIN-CONTAINING PROTEIN"/>
    <property type="match status" value="1"/>
</dbReference>
<dbReference type="SUPFAM" id="SSF55961">
    <property type="entry name" value="Bet v1-like"/>
    <property type="match status" value="1"/>
</dbReference>
<protein>
    <recommendedName>
        <fullName evidence="1">Coenzyme Q-binding protein COQ10 START domain-containing protein</fullName>
    </recommendedName>
</protein>
<proteinExistence type="predicted"/>
<evidence type="ECO:0000259" key="1">
    <source>
        <dbReference type="Pfam" id="PF03364"/>
    </source>
</evidence>
<dbReference type="Gene3D" id="3.30.530.20">
    <property type="match status" value="1"/>
</dbReference>
<reference evidence="2" key="1">
    <citation type="submission" date="2018-06" db="EMBL/GenBank/DDBJ databases">
        <authorList>
            <person name="Zhirakovskaya E."/>
        </authorList>
    </citation>
    <scope>NUCLEOTIDE SEQUENCE</scope>
</reference>
<dbReference type="InterPro" id="IPR023393">
    <property type="entry name" value="START-like_dom_sf"/>
</dbReference>